<keyword evidence="2" id="KW-1185">Reference proteome</keyword>
<dbReference type="Pfam" id="PF13604">
    <property type="entry name" value="AAA_30"/>
    <property type="match status" value="1"/>
</dbReference>
<dbReference type="EMBL" id="JAFCMP010000179">
    <property type="protein sequence ID" value="KAG5184084.1"/>
    <property type="molecule type" value="Genomic_DNA"/>
</dbReference>
<dbReference type="Gene3D" id="3.40.50.300">
    <property type="entry name" value="P-loop containing nucleotide triphosphate hydrolases"/>
    <property type="match status" value="2"/>
</dbReference>
<dbReference type="SUPFAM" id="SSF52540">
    <property type="entry name" value="P-loop containing nucleoside triphosphate hydrolases"/>
    <property type="match status" value="1"/>
</dbReference>
<gene>
    <name evidence="1" type="ORF">JKP88DRAFT_277314</name>
</gene>
<dbReference type="GO" id="GO:0016787">
    <property type="term" value="F:hydrolase activity"/>
    <property type="evidence" value="ECO:0007669"/>
    <property type="project" value="UniProtKB-KW"/>
</dbReference>
<evidence type="ECO:0000313" key="2">
    <source>
        <dbReference type="Proteomes" id="UP000664859"/>
    </source>
</evidence>
<reference evidence="1" key="1">
    <citation type="submission" date="2021-02" db="EMBL/GenBank/DDBJ databases">
        <title>First Annotated Genome of the Yellow-green Alga Tribonema minus.</title>
        <authorList>
            <person name="Mahan K.M."/>
        </authorList>
    </citation>
    <scope>NUCLEOTIDE SEQUENCE</scope>
    <source>
        <strain evidence="1">UTEX B ZZ1240</strain>
    </source>
</reference>
<accession>A0A835Z6C2</accession>
<dbReference type="Gene3D" id="2.30.30.940">
    <property type="match status" value="1"/>
</dbReference>
<organism evidence="1 2">
    <name type="scientific">Tribonema minus</name>
    <dbReference type="NCBI Taxonomy" id="303371"/>
    <lineage>
        <taxon>Eukaryota</taxon>
        <taxon>Sar</taxon>
        <taxon>Stramenopiles</taxon>
        <taxon>Ochrophyta</taxon>
        <taxon>PX clade</taxon>
        <taxon>Xanthophyceae</taxon>
        <taxon>Tribonematales</taxon>
        <taxon>Tribonemataceae</taxon>
        <taxon>Tribonema</taxon>
    </lineage>
</organism>
<evidence type="ECO:0000313" key="1">
    <source>
        <dbReference type="EMBL" id="KAG5184084.1"/>
    </source>
</evidence>
<dbReference type="InterPro" id="IPR027417">
    <property type="entry name" value="P-loop_NTPase"/>
</dbReference>
<keyword evidence="1" id="KW-0378">Hydrolase</keyword>
<comment type="caution">
    <text evidence="1">The sequence shown here is derived from an EMBL/GenBank/DDBJ whole genome shotgun (WGS) entry which is preliminary data.</text>
</comment>
<name>A0A835Z6C2_9STRA</name>
<proteinExistence type="predicted"/>
<protein>
    <submittedName>
        <fullName evidence="1">P-loop containing nucleoside triphosphate hydrolase protein</fullName>
    </submittedName>
</protein>
<sequence>MRDVKAPSQFFWDKNTKSFKEDLKFVAEERGGSVSLYVPPLQNGLNSVLTKSELTQFWWTAQHVCKDMMDRGSKSDMERFIAEVRRHGICETLLNKFKWHDMVYDEQRQLSLHKSAIEFVASALGETIPPVTMQALQLWNSYDGPASEYPAHSSDTALLASSFGVTGGRVSGGMQLLLDKGFFVRREFKGITYYKTPEVEKAEQALCAALAEICSRPLIGASAFAPDSTSTHDAGQLAALQMMFEHHVSIVTGLAGTGKSETTSTFLSMCASAGVIAPSHAAKKVIQDKCRRAGCAAIGFEVVQFTKLLGKCRSSDRSVAFLESMGWTQEGDEGEGKDRVPDSISAIAHAIVFEETGMQDLQAVAQTLKVVADLFPDLCRVVFCGDPNQLRSIDRGNVLQDLIDGGVPHVQLMHNWRSGQALACNFRCIVEQRPTDLTYDDTFQVIECAAADMVPLAQRKGEASAPKSLPLAKIVAEFIADSDRGEQPHIVAYMNIEVNAINDAVIDALGLRSRKGEPFLVRDLKVVVTDSVHVPASANTGSLTLTKASMYVVTDITRAHPRSDSLPVLPKPDATAGEVGEIDESLDYFKVTLQVWRGEETISFFAAHDDISKHFEVGYATTIHKMQGGESQFLYCIAIPNCAFYDCYSLYTNTSRARERCKCFARPGDLTRIIKKRTRGRISTLQYLIHAMSAQF</sequence>
<dbReference type="OrthoDB" id="204766at2759"/>
<dbReference type="AlphaFoldDB" id="A0A835Z6C2"/>
<dbReference type="Proteomes" id="UP000664859">
    <property type="component" value="Unassembled WGS sequence"/>
</dbReference>